<evidence type="ECO:0000313" key="1">
    <source>
        <dbReference type="EMBL" id="GAA4757439.1"/>
    </source>
</evidence>
<proteinExistence type="predicted"/>
<organism evidence="1 2">
    <name type="scientific">Nocardioides endophyticus</name>
    <dbReference type="NCBI Taxonomy" id="1353775"/>
    <lineage>
        <taxon>Bacteria</taxon>
        <taxon>Bacillati</taxon>
        <taxon>Actinomycetota</taxon>
        <taxon>Actinomycetes</taxon>
        <taxon>Propionibacteriales</taxon>
        <taxon>Nocardioidaceae</taxon>
        <taxon>Nocardioides</taxon>
    </lineage>
</organism>
<evidence type="ECO:0000313" key="2">
    <source>
        <dbReference type="Proteomes" id="UP001499882"/>
    </source>
</evidence>
<dbReference type="EMBL" id="BAABKN010000034">
    <property type="protein sequence ID" value="GAA4757439.1"/>
    <property type="molecule type" value="Genomic_DNA"/>
</dbReference>
<dbReference type="Proteomes" id="UP001499882">
    <property type="component" value="Unassembled WGS sequence"/>
</dbReference>
<dbReference type="InterPro" id="IPR019587">
    <property type="entry name" value="Polyketide_cyclase/dehydratase"/>
</dbReference>
<protein>
    <recommendedName>
        <fullName evidence="3">SRPBCC family protein</fullName>
    </recommendedName>
</protein>
<evidence type="ECO:0008006" key="3">
    <source>
        <dbReference type="Google" id="ProtNLM"/>
    </source>
</evidence>
<gene>
    <name evidence="1" type="ORF">GCM10023350_48840</name>
</gene>
<dbReference type="SUPFAM" id="SSF55961">
    <property type="entry name" value="Bet v1-like"/>
    <property type="match status" value="1"/>
</dbReference>
<keyword evidence="2" id="KW-1185">Reference proteome</keyword>
<accession>A0ABP8ZI78</accession>
<name>A0ABP8ZI78_9ACTN</name>
<dbReference type="InterPro" id="IPR023393">
    <property type="entry name" value="START-like_dom_sf"/>
</dbReference>
<sequence length="144" mass="15853">MSVVSITREIRINAPTMAVWSVLSTPSQQPVVEPRVHLVSEWGEPGTLDSGYELAMRGRPTMRLQVTDVVPGERHVVAVSWNGRTRGSQDARLRADGADCILTYTFSVEVPLALRPIQRAFGNRQLGRWLDAVAHVSSAPHGSR</sequence>
<dbReference type="Gene3D" id="3.30.530.20">
    <property type="match status" value="1"/>
</dbReference>
<dbReference type="Pfam" id="PF10604">
    <property type="entry name" value="Polyketide_cyc2"/>
    <property type="match status" value="1"/>
</dbReference>
<reference evidence="2" key="1">
    <citation type="journal article" date="2019" name="Int. J. Syst. Evol. Microbiol.">
        <title>The Global Catalogue of Microorganisms (GCM) 10K type strain sequencing project: providing services to taxonomists for standard genome sequencing and annotation.</title>
        <authorList>
            <consortium name="The Broad Institute Genomics Platform"/>
            <consortium name="The Broad Institute Genome Sequencing Center for Infectious Disease"/>
            <person name="Wu L."/>
            <person name="Ma J."/>
        </authorList>
    </citation>
    <scope>NUCLEOTIDE SEQUENCE [LARGE SCALE GENOMIC DNA]</scope>
    <source>
        <strain evidence="2">JCM 18532</strain>
    </source>
</reference>
<comment type="caution">
    <text evidence="1">The sequence shown here is derived from an EMBL/GenBank/DDBJ whole genome shotgun (WGS) entry which is preliminary data.</text>
</comment>